<organism evidence="6 7">
    <name type="scientific">Pseudonocardia oroxyli</name>
    <dbReference type="NCBI Taxonomy" id="366584"/>
    <lineage>
        <taxon>Bacteria</taxon>
        <taxon>Bacillati</taxon>
        <taxon>Actinomycetota</taxon>
        <taxon>Actinomycetes</taxon>
        <taxon>Pseudonocardiales</taxon>
        <taxon>Pseudonocardiaceae</taxon>
        <taxon>Pseudonocardia</taxon>
    </lineage>
</organism>
<dbReference type="InterPro" id="IPR036388">
    <property type="entry name" value="WH-like_DNA-bd_sf"/>
</dbReference>
<dbReference type="PANTHER" id="PTHR30346:SF0">
    <property type="entry name" value="HCA OPERON TRANSCRIPTIONAL ACTIVATOR HCAR"/>
    <property type="match status" value="1"/>
</dbReference>
<name>A0A1G7Y219_PSEOR</name>
<evidence type="ECO:0000313" key="6">
    <source>
        <dbReference type="EMBL" id="SDG89990.1"/>
    </source>
</evidence>
<dbReference type="OrthoDB" id="3461417at2"/>
<keyword evidence="2" id="KW-0805">Transcription regulation</keyword>
<feature type="domain" description="HTH lysR-type" evidence="5">
    <location>
        <begin position="1"/>
        <end position="58"/>
    </location>
</feature>
<proteinExistence type="inferred from homology"/>
<dbReference type="GO" id="GO:0003700">
    <property type="term" value="F:DNA-binding transcription factor activity"/>
    <property type="evidence" value="ECO:0007669"/>
    <property type="project" value="InterPro"/>
</dbReference>
<dbReference type="AlphaFoldDB" id="A0A1G7Y219"/>
<dbReference type="PANTHER" id="PTHR30346">
    <property type="entry name" value="TRANSCRIPTIONAL DUAL REGULATOR HCAR-RELATED"/>
    <property type="match status" value="1"/>
</dbReference>
<dbReference type="InterPro" id="IPR005119">
    <property type="entry name" value="LysR_subst-bd"/>
</dbReference>
<dbReference type="RefSeq" id="WP_093088640.1">
    <property type="nucleotide sequence ID" value="NZ_FNBE01000016.1"/>
</dbReference>
<dbReference type="PRINTS" id="PR00039">
    <property type="entry name" value="HTHLYSR"/>
</dbReference>
<evidence type="ECO:0000313" key="7">
    <source>
        <dbReference type="Proteomes" id="UP000198967"/>
    </source>
</evidence>
<evidence type="ECO:0000256" key="4">
    <source>
        <dbReference type="ARBA" id="ARBA00023163"/>
    </source>
</evidence>
<dbReference type="PROSITE" id="PS50931">
    <property type="entry name" value="HTH_LYSR"/>
    <property type="match status" value="1"/>
</dbReference>
<gene>
    <name evidence="6" type="ORF">SAMN05216377_116148</name>
</gene>
<dbReference type="FunFam" id="1.10.10.10:FF:000001">
    <property type="entry name" value="LysR family transcriptional regulator"/>
    <property type="match status" value="1"/>
</dbReference>
<dbReference type="Gene3D" id="1.10.10.10">
    <property type="entry name" value="Winged helix-like DNA-binding domain superfamily/Winged helix DNA-binding domain"/>
    <property type="match status" value="1"/>
</dbReference>
<accession>A0A1G7Y219</accession>
<dbReference type="Pfam" id="PF03466">
    <property type="entry name" value="LysR_substrate"/>
    <property type="match status" value="1"/>
</dbReference>
<evidence type="ECO:0000259" key="5">
    <source>
        <dbReference type="PROSITE" id="PS50931"/>
    </source>
</evidence>
<dbReference type="STRING" id="366584.SAMN05216377_116148"/>
<sequence>MEIRQLRYFVTVAQTRHFGQAAERLHMNQSPLSQAIRQLESQLGVTLFTRTTRRVDLTPAGEAFLRDALRILDSLDAARERVQEVGDGRSGLLRIGSTGLAAYRQLPQLARIVAREVPDLVLRYVPDLLTPASEAALAEDRIDVALLRPPTRRTDIVTRRIARERLVAAVPEQHRLAADGPVGLHELRDEDFVVYGAKESVVDAAVTQACLAAGFLPRRAHEVAETSVMLTLVAAGLGVALLPESALALRVEGVRFVSVADDAHVELALAWRADNDDPAIRVLLSALEENGFVAPLNDPLDPAPVLPLSLGGLQ</sequence>
<dbReference type="GO" id="GO:0032993">
    <property type="term" value="C:protein-DNA complex"/>
    <property type="evidence" value="ECO:0007669"/>
    <property type="project" value="TreeGrafter"/>
</dbReference>
<dbReference type="Proteomes" id="UP000198967">
    <property type="component" value="Unassembled WGS sequence"/>
</dbReference>
<keyword evidence="4" id="KW-0804">Transcription</keyword>
<dbReference type="Pfam" id="PF00126">
    <property type="entry name" value="HTH_1"/>
    <property type="match status" value="1"/>
</dbReference>
<dbReference type="EMBL" id="FNBE01000016">
    <property type="protein sequence ID" value="SDG89990.1"/>
    <property type="molecule type" value="Genomic_DNA"/>
</dbReference>
<comment type="similarity">
    <text evidence="1">Belongs to the LysR transcriptional regulatory family.</text>
</comment>
<evidence type="ECO:0000256" key="3">
    <source>
        <dbReference type="ARBA" id="ARBA00023125"/>
    </source>
</evidence>
<dbReference type="SUPFAM" id="SSF46785">
    <property type="entry name" value="Winged helix' DNA-binding domain"/>
    <property type="match status" value="1"/>
</dbReference>
<keyword evidence="3 6" id="KW-0238">DNA-binding</keyword>
<evidence type="ECO:0000256" key="1">
    <source>
        <dbReference type="ARBA" id="ARBA00009437"/>
    </source>
</evidence>
<protein>
    <submittedName>
        <fullName evidence="6">DNA-binding transcriptional regulator, LysR family</fullName>
    </submittedName>
</protein>
<dbReference type="GO" id="GO:0003677">
    <property type="term" value="F:DNA binding"/>
    <property type="evidence" value="ECO:0007669"/>
    <property type="project" value="UniProtKB-KW"/>
</dbReference>
<dbReference type="CDD" id="cd08414">
    <property type="entry name" value="PBP2_LTTR_aromatics_like"/>
    <property type="match status" value="1"/>
</dbReference>
<dbReference type="InterPro" id="IPR000847">
    <property type="entry name" value="LysR_HTH_N"/>
</dbReference>
<dbReference type="SUPFAM" id="SSF53850">
    <property type="entry name" value="Periplasmic binding protein-like II"/>
    <property type="match status" value="1"/>
</dbReference>
<dbReference type="Gene3D" id="3.40.190.10">
    <property type="entry name" value="Periplasmic binding protein-like II"/>
    <property type="match status" value="2"/>
</dbReference>
<reference evidence="6 7" key="1">
    <citation type="submission" date="2016-10" db="EMBL/GenBank/DDBJ databases">
        <authorList>
            <person name="de Groot N.N."/>
        </authorList>
    </citation>
    <scope>NUCLEOTIDE SEQUENCE [LARGE SCALE GENOMIC DNA]</scope>
    <source>
        <strain evidence="6 7">CGMCC 4.3143</strain>
    </source>
</reference>
<evidence type="ECO:0000256" key="2">
    <source>
        <dbReference type="ARBA" id="ARBA00023015"/>
    </source>
</evidence>
<keyword evidence="7" id="KW-1185">Reference proteome</keyword>
<dbReference type="InterPro" id="IPR036390">
    <property type="entry name" value="WH_DNA-bd_sf"/>
</dbReference>